<gene>
    <name evidence="5" type="ORF">K470DRAFT_255847</name>
</gene>
<dbReference type="Gene3D" id="1.20.920.10">
    <property type="entry name" value="Bromodomain-like"/>
    <property type="match status" value="1"/>
</dbReference>
<name>A0A6A7C7B0_9PEZI</name>
<feature type="compositionally biased region" description="Basic and acidic residues" evidence="3">
    <location>
        <begin position="593"/>
        <end position="604"/>
    </location>
</feature>
<dbReference type="OrthoDB" id="21449at2759"/>
<dbReference type="PANTHER" id="PTHR15398">
    <property type="entry name" value="BROMODOMAIN-CONTAINING PROTEIN 8"/>
    <property type="match status" value="1"/>
</dbReference>
<dbReference type="Proteomes" id="UP000799421">
    <property type="component" value="Unassembled WGS sequence"/>
</dbReference>
<feature type="compositionally biased region" description="Pro residues" evidence="3">
    <location>
        <begin position="324"/>
        <end position="336"/>
    </location>
</feature>
<dbReference type="PANTHER" id="PTHR15398:SF4">
    <property type="entry name" value="BROMODOMAIN-CONTAINING PROTEIN 8 ISOFORM X1"/>
    <property type="match status" value="1"/>
</dbReference>
<feature type="region of interest" description="Disordered" evidence="3">
    <location>
        <begin position="238"/>
        <end position="457"/>
    </location>
</feature>
<evidence type="ECO:0000313" key="5">
    <source>
        <dbReference type="EMBL" id="KAF2862558.1"/>
    </source>
</evidence>
<feature type="compositionally biased region" description="Low complexity" evidence="3">
    <location>
        <begin position="555"/>
        <end position="566"/>
    </location>
</feature>
<evidence type="ECO:0000256" key="2">
    <source>
        <dbReference type="PROSITE-ProRule" id="PRU00035"/>
    </source>
</evidence>
<keyword evidence="1 2" id="KW-0103">Bromodomain</keyword>
<evidence type="ECO:0000313" key="6">
    <source>
        <dbReference type="Proteomes" id="UP000799421"/>
    </source>
</evidence>
<dbReference type="InterPro" id="IPR001487">
    <property type="entry name" value="Bromodomain"/>
</dbReference>
<accession>A0A6A7C7B0</accession>
<feature type="compositionally biased region" description="Basic and acidic residues" evidence="3">
    <location>
        <begin position="669"/>
        <end position="681"/>
    </location>
</feature>
<proteinExistence type="predicted"/>
<evidence type="ECO:0000259" key="4">
    <source>
        <dbReference type="PROSITE" id="PS50014"/>
    </source>
</evidence>
<dbReference type="PROSITE" id="PS50014">
    <property type="entry name" value="BROMODOMAIN_2"/>
    <property type="match status" value="1"/>
</dbReference>
<feature type="compositionally biased region" description="Polar residues" evidence="3">
    <location>
        <begin position="611"/>
        <end position="625"/>
    </location>
</feature>
<feature type="compositionally biased region" description="Low complexity" evidence="3">
    <location>
        <begin position="785"/>
        <end position="798"/>
    </location>
</feature>
<dbReference type="GO" id="GO:0035267">
    <property type="term" value="C:NuA4 histone acetyltransferase complex"/>
    <property type="evidence" value="ECO:0007669"/>
    <property type="project" value="TreeGrafter"/>
</dbReference>
<organism evidence="5 6">
    <name type="scientific">Piedraia hortae CBS 480.64</name>
    <dbReference type="NCBI Taxonomy" id="1314780"/>
    <lineage>
        <taxon>Eukaryota</taxon>
        <taxon>Fungi</taxon>
        <taxon>Dikarya</taxon>
        <taxon>Ascomycota</taxon>
        <taxon>Pezizomycotina</taxon>
        <taxon>Dothideomycetes</taxon>
        <taxon>Dothideomycetidae</taxon>
        <taxon>Capnodiales</taxon>
        <taxon>Piedraiaceae</taxon>
        <taxon>Piedraia</taxon>
    </lineage>
</organism>
<protein>
    <recommendedName>
        <fullName evidence="4">Bromo domain-containing protein</fullName>
    </recommendedName>
</protein>
<feature type="region of interest" description="Disordered" evidence="3">
    <location>
        <begin position="138"/>
        <end position="213"/>
    </location>
</feature>
<evidence type="ECO:0000256" key="3">
    <source>
        <dbReference type="SAM" id="MobiDB-lite"/>
    </source>
</evidence>
<dbReference type="GO" id="GO:0006325">
    <property type="term" value="P:chromatin organization"/>
    <property type="evidence" value="ECO:0007669"/>
    <property type="project" value="UniProtKB-ARBA"/>
</dbReference>
<feature type="compositionally biased region" description="Polar residues" evidence="3">
    <location>
        <begin position="338"/>
        <end position="347"/>
    </location>
</feature>
<dbReference type="EMBL" id="MU005965">
    <property type="protein sequence ID" value="KAF2862558.1"/>
    <property type="molecule type" value="Genomic_DNA"/>
</dbReference>
<feature type="compositionally biased region" description="Basic residues" evidence="3">
    <location>
        <begin position="762"/>
        <end position="776"/>
    </location>
</feature>
<feature type="compositionally biased region" description="Polar residues" evidence="3">
    <location>
        <begin position="535"/>
        <end position="547"/>
    </location>
</feature>
<keyword evidence="6" id="KW-1185">Reference proteome</keyword>
<reference evidence="5" key="1">
    <citation type="journal article" date="2020" name="Stud. Mycol.">
        <title>101 Dothideomycetes genomes: a test case for predicting lifestyles and emergence of pathogens.</title>
        <authorList>
            <person name="Haridas S."/>
            <person name="Albert R."/>
            <person name="Binder M."/>
            <person name="Bloem J."/>
            <person name="Labutti K."/>
            <person name="Salamov A."/>
            <person name="Andreopoulos B."/>
            <person name="Baker S."/>
            <person name="Barry K."/>
            <person name="Bills G."/>
            <person name="Bluhm B."/>
            <person name="Cannon C."/>
            <person name="Castanera R."/>
            <person name="Culley D."/>
            <person name="Daum C."/>
            <person name="Ezra D."/>
            <person name="Gonzalez J."/>
            <person name="Henrissat B."/>
            <person name="Kuo A."/>
            <person name="Liang C."/>
            <person name="Lipzen A."/>
            <person name="Lutzoni F."/>
            <person name="Magnuson J."/>
            <person name="Mondo S."/>
            <person name="Nolan M."/>
            <person name="Ohm R."/>
            <person name="Pangilinan J."/>
            <person name="Park H.-J."/>
            <person name="Ramirez L."/>
            <person name="Alfaro M."/>
            <person name="Sun H."/>
            <person name="Tritt A."/>
            <person name="Yoshinaga Y."/>
            <person name="Zwiers L.-H."/>
            <person name="Turgeon B."/>
            <person name="Goodwin S."/>
            <person name="Spatafora J."/>
            <person name="Crous P."/>
            <person name="Grigoriev I."/>
        </authorList>
    </citation>
    <scope>NUCLEOTIDE SEQUENCE</scope>
    <source>
        <strain evidence="5">CBS 480.64</strain>
    </source>
</reference>
<feature type="compositionally biased region" description="Basic and acidic residues" evidence="3">
    <location>
        <begin position="238"/>
        <end position="269"/>
    </location>
</feature>
<sequence>MAMAHTELETLLLFQALRHNGAAPDAAFFPRVADQLQRLPPIREDPKFDAQRLTPDALQSLYVRLVQEEIKKTNNGNGLGQSPLRKASGSSQAAIAEVAKYYDLIPQMTLRFYWVYRELVIKEVHELEEKAGEERKIMEERGKENAMERKREQEMKRRLDEEKAKAEERARAEAKARAEAEQKAREEEARGEEARREEAKKEAVRLAQEAKEKERARLEAEAAEVAAQQEALARAKAEVEARERVRVEVEKKEAAERHKEVEKIRERQKSQSQEPRASPVKTPMTVAATEAPRRPFTQARIDAVINHEDEPPRRSSLNTTLPPMMSPSPVNLPPRTQPFASQHQAYPTSRPILPPLVGRPLPMSQNMASPSQTGKSSQQYAPYGSPTDSRAFNMPSMNPFSTPQQIQDRRSSFSKAVTPHATYQWQPPLGESNWRQPTQPQVAEPPNTDPPKRQMPYVPVADPRLVSRIIAALATPVRSLPKSLETPPALPEPMQPEIEPLSPIGAREAPRQQPAIKPRALPAGQSTPKRDVASKAQSMSKVQTTLEAQPAPVSQPKAQEQPQQKEIPARPVQPTPKEQPAAKKQCTTKTRSAAKEQAESKEQADADEATSKVQISSGVQTTPDTQAASEVQAESEEQATPEDQPTSEEPVLSTELAKSKGPVPSKEQAAPKEADKKKASSKEPATPNEQAASKEQPVTKELPMTRTRAAQLAAEKPPALSELTTPTEDATPRGRRTRQSESEKARKRSPSNSTHEEEASPKRRNTGKQPSSRKHDKSPSRARITRATAGAAGAASSPAAVATPPFAAATTPTAAAPTITATRNFHKVTAAIMNDISSHKHASYFAGPVRDKDASGYSEIVKQPQHLKSIRVAITAGSRTVAATATSTSPKSVNTRYEGATTTTVDLPRTEDLLPPKAIVNSTQLEKEVYRMFANAVMFNPGDDGMVAKAREMFDDVEAKFKEWRGAGSG</sequence>
<feature type="domain" description="Bromo" evidence="4">
    <location>
        <begin position="837"/>
        <end position="947"/>
    </location>
</feature>
<dbReference type="InterPro" id="IPR036427">
    <property type="entry name" value="Bromodomain-like_sf"/>
</dbReference>
<dbReference type="SUPFAM" id="SSF47370">
    <property type="entry name" value="Bromodomain"/>
    <property type="match status" value="1"/>
</dbReference>
<feature type="compositionally biased region" description="Polar residues" evidence="3">
    <location>
        <begin position="363"/>
        <end position="406"/>
    </location>
</feature>
<dbReference type="AlphaFoldDB" id="A0A6A7C7B0"/>
<evidence type="ECO:0000256" key="1">
    <source>
        <dbReference type="ARBA" id="ARBA00023117"/>
    </source>
</evidence>
<feature type="region of interest" description="Disordered" evidence="3">
    <location>
        <begin position="474"/>
        <end position="798"/>
    </location>
</feature>